<dbReference type="HOGENOM" id="CLU_1635341_0_0_1"/>
<feature type="compositionally biased region" description="Polar residues" evidence="1">
    <location>
        <begin position="1"/>
        <end position="19"/>
    </location>
</feature>
<organism evidence="2 3">
    <name type="scientific">Dothistroma septosporum (strain NZE10 / CBS 128990)</name>
    <name type="common">Red band needle blight fungus</name>
    <name type="synonym">Mycosphaerella pini</name>
    <dbReference type="NCBI Taxonomy" id="675120"/>
    <lineage>
        <taxon>Eukaryota</taxon>
        <taxon>Fungi</taxon>
        <taxon>Dikarya</taxon>
        <taxon>Ascomycota</taxon>
        <taxon>Pezizomycotina</taxon>
        <taxon>Dothideomycetes</taxon>
        <taxon>Dothideomycetidae</taxon>
        <taxon>Mycosphaerellales</taxon>
        <taxon>Mycosphaerellaceae</taxon>
        <taxon>Dothistroma</taxon>
    </lineage>
</organism>
<dbReference type="AlphaFoldDB" id="M2WKQ7"/>
<proteinExistence type="predicted"/>
<name>M2WKQ7_DOTSN</name>
<dbReference type="Proteomes" id="UP000016933">
    <property type="component" value="Unassembled WGS sequence"/>
</dbReference>
<gene>
    <name evidence="2" type="ORF">DOTSEDRAFT_38733</name>
</gene>
<sequence length="162" mass="18281">MSSANNTASGMTRQVTVQDDTAVGGLSAPITGRDSKPAPKKLQKRFPGEDDEGEKQRRFEEVGYDYQEHLRKSNDTRSMAKHYKTQLSILAAEKARIPSRIAEIDKEKEDLEARLQGILQNEANFVAENKEEAEQGMEDQKLKERYEEYLDLQRDSMEGGGG</sequence>
<feature type="region of interest" description="Disordered" evidence="1">
    <location>
        <begin position="1"/>
        <end position="62"/>
    </location>
</feature>
<evidence type="ECO:0000313" key="3">
    <source>
        <dbReference type="Proteomes" id="UP000016933"/>
    </source>
</evidence>
<reference evidence="3" key="1">
    <citation type="journal article" date="2012" name="PLoS Genet.">
        <title>The genomes of the fungal plant pathogens Cladosporium fulvum and Dothistroma septosporum reveal adaptation to different hosts and lifestyles but also signatures of common ancestry.</title>
        <authorList>
            <person name="de Wit P.J.G.M."/>
            <person name="van der Burgt A."/>
            <person name="Oekmen B."/>
            <person name="Stergiopoulos I."/>
            <person name="Abd-Elsalam K.A."/>
            <person name="Aerts A.L."/>
            <person name="Bahkali A.H."/>
            <person name="Beenen H.G."/>
            <person name="Chettri P."/>
            <person name="Cox M.P."/>
            <person name="Datema E."/>
            <person name="de Vries R.P."/>
            <person name="Dhillon B."/>
            <person name="Ganley A.R."/>
            <person name="Griffiths S.A."/>
            <person name="Guo Y."/>
            <person name="Hamelin R.C."/>
            <person name="Henrissat B."/>
            <person name="Kabir M.S."/>
            <person name="Jashni M.K."/>
            <person name="Kema G."/>
            <person name="Klaubauf S."/>
            <person name="Lapidus A."/>
            <person name="Levasseur A."/>
            <person name="Lindquist E."/>
            <person name="Mehrabi R."/>
            <person name="Ohm R.A."/>
            <person name="Owen T.J."/>
            <person name="Salamov A."/>
            <person name="Schwelm A."/>
            <person name="Schijlen E."/>
            <person name="Sun H."/>
            <person name="van den Burg H.A."/>
            <person name="van Ham R.C.H.J."/>
            <person name="Zhang S."/>
            <person name="Goodwin S.B."/>
            <person name="Grigoriev I.V."/>
            <person name="Collemare J."/>
            <person name="Bradshaw R.E."/>
        </authorList>
    </citation>
    <scope>NUCLEOTIDE SEQUENCE [LARGE SCALE GENOMIC DNA]</scope>
    <source>
        <strain evidence="3">NZE10 / CBS 128990</strain>
    </source>
</reference>
<dbReference type="EMBL" id="KB446545">
    <property type="protein sequence ID" value="EME39563.1"/>
    <property type="molecule type" value="Genomic_DNA"/>
</dbReference>
<keyword evidence="3" id="KW-1185">Reference proteome</keyword>
<evidence type="ECO:0000313" key="2">
    <source>
        <dbReference type="EMBL" id="EME39563.1"/>
    </source>
</evidence>
<reference evidence="2 3" key="2">
    <citation type="journal article" date="2012" name="PLoS Pathog.">
        <title>Diverse lifestyles and strategies of plant pathogenesis encoded in the genomes of eighteen Dothideomycetes fungi.</title>
        <authorList>
            <person name="Ohm R.A."/>
            <person name="Feau N."/>
            <person name="Henrissat B."/>
            <person name="Schoch C.L."/>
            <person name="Horwitz B.A."/>
            <person name="Barry K.W."/>
            <person name="Condon B.J."/>
            <person name="Copeland A.C."/>
            <person name="Dhillon B."/>
            <person name="Glaser F."/>
            <person name="Hesse C.N."/>
            <person name="Kosti I."/>
            <person name="LaButti K."/>
            <person name="Lindquist E.A."/>
            <person name="Lucas S."/>
            <person name="Salamov A.A."/>
            <person name="Bradshaw R.E."/>
            <person name="Ciuffetti L."/>
            <person name="Hamelin R.C."/>
            <person name="Kema G.H.J."/>
            <person name="Lawrence C."/>
            <person name="Scott J.A."/>
            <person name="Spatafora J.W."/>
            <person name="Turgeon B.G."/>
            <person name="de Wit P.J.G.M."/>
            <person name="Zhong S."/>
            <person name="Goodwin S.B."/>
            <person name="Grigoriev I.V."/>
        </authorList>
    </citation>
    <scope>NUCLEOTIDE SEQUENCE [LARGE SCALE GENOMIC DNA]</scope>
    <source>
        <strain evidence="3">NZE10 / CBS 128990</strain>
    </source>
</reference>
<accession>M2WKQ7</accession>
<protein>
    <submittedName>
        <fullName evidence="2">Uncharacterized protein</fullName>
    </submittedName>
</protein>
<evidence type="ECO:0000256" key="1">
    <source>
        <dbReference type="SAM" id="MobiDB-lite"/>
    </source>
</evidence>